<gene>
    <name evidence="2" type="ORF">CA85_08860</name>
</gene>
<comment type="caution">
    <text evidence="2">The sequence shown here is derived from an EMBL/GenBank/DDBJ whole genome shotgun (WGS) entry which is preliminary data.</text>
</comment>
<reference evidence="2 3" key="1">
    <citation type="submission" date="2019-02" db="EMBL/GenBank/DDBJ databases">
        <title>Deep-cultivation of Planctomycetes and their phenomic and genomic characterization uncovers novel biology.</title>
        <authorList>
            <person name="Wiegand S."/>
            <person name="Jogler M."/>
            <person name="Boedeker C."/>
            <person name="Pinto D."/>
            <person name="Vollmers J."/>
            <person name="Rivas-Marin E."/>
            <person name="Kohn T."/>
            <person name="Peeters S.H."/>
            <person name="Heuer A."/>
            <person name="Rast P."/>
            <person name="Oberbeckmann S."/>
            <person name="Bunk B."/>
            <person name="Jeske O."/>
            <person name="Meyerdierks A."/>
            <person name="Storesund J.E."/>
            <person name="Kallscheuer N."/>
            <person name="Luecker S."/>
            <person name="Lage O.M."/>
            <person name="Pohl T."/>
            <person name="Merkel B.J."/>
            <person name="Hornburger P."/>
            <person name="Mueller R.-W."/>
            <person name="Bruemmer F."/>
            <person name="Labrenz M."/>
            <person name="Spormann A.M."/>
            <person name="Op Den Camp H."/>
            <person name="Overmann J."/>
            <person name="Amann R."/>
            <person name="Jetten M.S.M."/>
            <person name="Mascher T."/>
            <person name="Medema M.H."/>
            <person name="Devos D.P."/>
            <person name="Kaster A.-K."/>
            <person name="Ovreas L."/>
            <person name="Rohde M."/>
            <person name="Galperin M.Y."/>
            <person name="Jogler C."/>
        </authorList>
    </citation>
    <scope>NUCLEOTIDE SEQUENCE [LARGE SCALE GENOMIC DNA]</scope>
    <source>
        <strain evidence="2 3">CA85</strain>
    </source>
</reference>
<dbReference type="EMBL" id="SJPK01000002">
    <property type="protein sequence ID" value="TWT74002.1"/>
    <property type="molecule type" value="Genomic_DNA"/>
</dbReference>
<accession>A0A5C5YI16</accession>
<sequence>MITPLGSDATRPQTLGMLRSQRNRLPLARDPAIDRDRRLRQSRCLRIGGVFCLLLVSSFAASLFAAEPVVREGVHLRLTSDVDDANLLEDVVASFDAAVPQWLAFWGLPANAADHWKIDGYLMRDADAFRQRGVLPATLPAFENGFATPSTIWVHYQTTPYYNRHLILHEGVHSLAFTLFGGGGPSWYSEGTADLLATHRGGRGASLQGGPGLLAQAANSFRINELPQTPDDAPVWGRYRVIEERRESGELPTLASVLKLPTDLHGDVETYTWCWAAAMLLTSYDDTRPAFIEAAQNGGDTSPAFTTQFFREISGQWPAVRARWQVWLHDMEFGFDPQRDQVAISTDDPRYDGRNHSVDVAANRGWQSAGVWFPRGRLQLRARGECVIVAKENLHPSDEDAVVARDWVSTPAGITAHHHRGYPIGQLQICVLPIPPAASEKVAGLTIQAPFEHRITLAQLDASEPTPGVQTIEIDSPSWLLFRIHDVPGTTGRYQRDDNRDGYRVELAR</sequence>
<name>A0A5C5YI16_9BACT</name>
<evidence type="ECO:0000256" key="1">
    <source>
        <dbReference type="SAM" id="Phobius"/>
    </source>
</evidence>
<keyword evidence="3" id="KW-1185">Reference proteome</keyword>
<dbReference type="OrthoDB" id="247580at2"/>
<dbReference type="AlphaFoldDB" id="A0A5C5YI16"/>
<evidence type="ECO:0008006" key="4">
    <source>
        <dbReference type="Google" id="ProtNLM"/>
    </source>
</evidence>
<keyword evidence="1" id="KW-0472">Membrane</keyword>
<dbReference type="Proteomes" id="UP000318053">
    <property type="component" value="Unassembled WGS sequence"/>
</dbReference>
<evidence type="ECO:0000313" key="2">
    <source>
        <dbReference type="EMBL" id="TWT74002.1"/>
    </source>
</evidence>
<dbReference type="RefSeq" id="WP_146390067.1">
    <property type="nucleotide sequence ID" value="NZ_SJPK01000002.1"/>
</dbReference>
<feature type="transmembrane region" description="Helical" evidence="1">
    <location>
        <begin position="44"/>
        <end position="66"/>
    </location>
</feature>
<protein>
    <recommendedName>
        <fullName evidence="4">DUF1570 domain-containing protein</fullName>
    </recommendedName>
</protein>
<organism evidence="2 3">
    <name type="scientific">Allorhodopirellula solitaria</name>
    <dbReference type="NCBI Taxonomy" id="2527987"/>
    <lineage>
        <taxon>Bacteria</taxon>
        <taxon>Pseudomonadati</taxon>
        <taxon>Planctomycetota</taxon>
        <taxon>Planctomycetia</taxon>
        <taxon>Pirellulales</taxon>
        <taxon>Pirellulaceae</taxon>
        <taxon>Allorhodopirellula</taxon>
    </lineage>
</organism>
<evidence type="ECO:0000313" key="3">
    <source>
        <dbReference type="Proteomes" id="UP000318053"/>
    </source>
</evidence>
<keyword evidence="1" id="KW-0812">Transmembrane</keyword>
<proteinExistence type="predicted"/>
<keyword evidence="1" id="KW-1133">Transmembrane helix</keyword>